<sequence>MAGHPWIGQHSLDGVVCTEVRGSVHDDSLNRDEKSLVETPDTITFCNGNQAIAQS</sequence>
<dbReference type="Proteomes" id="UP000007875">
    <property type="component" value="Unassembled WGS sequence"/>
</dbReference>
<protein>
    <submittedName>
        <fullName evidence="1">Uncharacterized protein</fullName>
    </submittedName>
</protein>
<dbReference type="InParanoid" id="H2YKC5"/>
<reference evidence="1" key="2">
    <citation type="submission" date="2025-08" db="UniProtKB">
        <authorList>
            <consortium name="Ensembl"/>
        </authorList>
    </citation>
    <scope>IDENTIFICATION</scope>
</reference>
<evidence type="ECO:0000313" key="2">
    <source>
        <dbReference type="Proteomes" id="UP000007875"/>
    </source>
</evidence>
<dbReference type="Ensembl" id="ENSCSAVT00000005852.1">
    <property type="protein sequence ID" value="ENSCSAVP00000005777.1"/>
    <property type="gene ID" value="ENSCSAVG00000003442.1"/>
</dbReference>
<reference evidence="1" key="3">
    <citation type="submission" date="2025-09" db="UniProtKB">
        <authorList>
            <consortium name="Ensembl"/>
        </authorList>
    </citation>
    <scope>IDENTIFICATION</scope>
</reference>
<keyword evidence="2" id="KW-1185">Reference proteome</keyword>
<proteinExistence type="predicted"/>
<dbReference type="HOGENOM" id="CLU_3037557_0_0_1"/>
<name>H2YKC5_CIOSA</name>
<reference evidence="2" key="1">
    <citation type="submission" date="2003-08" db="EMBL/GenBank/DDBJ databases">
        <authorList>
            <person name="Birren B."/>
            <person name="Nusbaum C."/>
            <person name="Abebe A."/>
            <person name="Abouelleil A."/>
            <person name="Adekoya E."/>
            <person name="Ait-zahra M."/>
            <person name="Allen N."/>
            <person name="Allen T."/>
            <person name="An P."/>
            <person name="Anderson M."/>
            <person name="Anderson S."/>
            <person name="Arachchi H."/>
            <person name="Armbruster J."/>
            <person name="Bachantsang P."/>
            <person name="Baldwin J."/>
            <person name="Barry A."/>
            <person name="Bayul T."/>
            <person name="Blitshsteyn B."/>
            <person name="Bloom T."/>
            <person name="Blye J."/>
            <person name="Boguslavskiy L."/>
            <person name="Borowsky M."/>
            <person name="Boukhgalter B."/>
            <person name="Brunache A."/>
            <person name="Butler J."/>
            <person name="Calixte N."/>
            <person name="Calvo S."/>
            <person name="Camarata J."/>
            <person name="Campo K."/>
            <person name="Chang J."/>
            <person name="Cheshatsang Y."/>
            <person name="Citroen M."/>
            <person name="Collymore A."/>
            <person name="Considine T."/>
            <person name="Cook A."/>
            <person name="Cooke P."/>
            <person name="Corum B."/>
            <person name="Cuomo C."/>
            <person name="David R."/>
            <person name="Dawoe T."/>
            <person name="Degray S."/>
            <person name="Dodge S."/>
            <person name="Dooley K."/>
            <person name="Dorje P."/>
            <person name="Dorjee K."/>
            <person name="Dorris L."/>
            <person name="Duffey N."/>
            <person name="Dupes A."/>
            <person name="Elkins T."/>
            <person name="Engels R."/>
            <person name="Erickson J."/>
            <person name="Farina A."/>
            <person name="Faro S."/>
            <person name="Ferreira P."/>
            <person name="Fischer H."/>
            <person name="Fitzgerald M."/>
            <person name="Foley K."/>
            <person name="Gage D."/>
            <person name="Galagan J."/>
            <person name="Gearin G."/>
            <person name="Gnerre S."/>
            <person name="Gnirke A."/>
            <person name="Goyette A."/>
            <person name="Graham J."/>
            <person name="Grandbois E."/>
            <person name="Gyaltsen K."/>
            <person name="Hafez N."/>
            <person name="Hagopian D."/>
            <person name="Hagos B."/>
            <person name="Hall J."/>
            <person name="Hatcher B."/>
            <person name="Heller A."/>
            <person name="Higgins H."/>
            <person name="Honan T."/>
            <person name="Horn A."/>
            <person name="Houde N."/>
            <person name="Hughes L."/>
            <person name="Hulme W."/>
            <person name="Husby E."/>
            <person name="Iliev I."/>
            <person name="Jaffe D."/>
            <person name="Jones C."/>
            <person name="Kamal M."/>
            <person name="Kamat A."/>
            <person name="Kamvysselis M."/>
            <person name="Karlsson E."/>
            <person name="Kells C."/>
            <person name="Kieu A."/>
            <person name="Kisner P."/>
            <person name="Kodira C."/>
            <person name="Kulbokas E."/>
            <person name="Labutti K."/>
            <person name="Lama D."/>
            <person name="Landers T."/>
            <person name="Leger J."/>
            <person name="Levine S."/>
            <person name="Lewis D."/>
            <person name="Lewis T."/>
            <person name="Lindblad-toh K."/>
            <person name="Liu X."/>
            <person name="Lokyitsang T."/>
            <person name="Lokyitsang Y."/>
            <person name="Lucien O."/>
            <person name="Lui A."/>
            <person name="Ma L.J."/>
            <person name="Mabbitt R."/>
            <person name="Macdonald J."/>
            <person name="Maclean C."/>
            <person name="Major J."/>
            <person name="Manning J."/>
            <person name="Marabella R."/>
            <person name="Maru K."/>
            <person name="Matthews C."/>
            <person name="Mauceli E."/>
            <person name="Mccarthy M."/>
            <person name="Mcdonough S."/>
            <person name="Mcghee T."/>
            <person name="Meldrim J."/>
            <person name="Meneus L."/>
            <person name="Mesirov J."/>
            <person name="Mihalev A."/>
            <person name="Mihova T."/>
            <person name="Mikkelsen T."/>
            <person name="Mlenga V."/>
            <person name="Moru K."/>
            <person name="Mozes J."/>
            <person name="Mulrain L."/>
            <person name="Munson G."/>
            <person name="Naylor J."/>
            <person name="Newes C."/>
            <person name="Nguyen C."/>
            <person name="Nguyen N."/>
            <person name="Nguyen T."/>
            <person name="Nicol R."/>
            <person name="Nielsen C."/>
            <person name="Nizzari M."/>
            <person name="Norbu C."/>
            <person name="Norbu N."/>
            <person name="O'donnell P."/>
            <person name="Okoawo O."/>
            <person name="O'leary S."/>
            <person name="Omotosho B."/>
            <person name="O'neill K."/>
            <person name="Osman S."/>
            <person name="Parker S."/>
            <person name="Perrin D."/>
            <person name="Phunkhang P."/>
            <person name="Piqani B."/>
            <person name="Purcell S."/>
            <person name="Rachupka T."/>
            <person name="Ramasamy U."/>
            <person name="Rameau R."/>
            <person name="Ray V."/>
            <person name="Raymond C."/>
            <person name="Retta R."/>
            <person name="Richardson S."/>
            <person name="Rise C."/>
            <person name="Rodriguez J."/>
            <person name="Rogers J."/>
            <person name="Rogov P."/>
            <person name="Rutman M."/>
            <person name="Schupbach R."/>
            <person name="Seaman C."/>
            <person name="Settipalli S."/>
            <person name="Sharpe T."/>
            <person name="Sheridan J."/>
            <person name="Sherpa N."/>
            <person name="Shi J."/>
            <person name="Smirnov S."/>
            <person name="Smith C."/>
            <person name="Sougnez C."/>
            <person name="Spencer B."/>
            <person name="Stalker J."/>
            <person name="Stange-thomann N."/>
            <person name="Stavropoulos S."/>
            <person name="Stetson K."/>
            <person name="Stone C."/>
            <person name="Stone S."/>
            <person name="Stubbs M."/>
            <person name="Talamas J."/>
            <person name="Tchuinga P."/>
            <person name="Tenzing P."/>
            <person name="Tesfaye S."/>
            <person name="Theodore J."/>
            <person name="Thoulutsang Y."/>
            <person name="Topham K."/>
            <person name="Towey S."/>
            <person name="Tsamla T."/>
            <person name="Tsomo N."/>
            <person name="Vallee D."/>
            <person name="Vassiliev H."/>
            <person name="Venkataraman V."/>
            <person name="Vinson J."/>
            <person name="Vo A."/>
            <person name="Wade C."/>
            <person name="Wang S."/>
            <person name="Wangchuk T."/>
            <person name="Wangdi T."/>
            <person name="Whittaker C."/>
            <person name="Wilkinson J."/>
            <person name="Wu Y."/>
            <person name="Wyman D."/>
            <person name="Yadav S."/>
            <person name="Yang S."/>
            <person name="Yang X."/>
            <person name="Yeager S."/>
            <person name="Yee E."/>
            <person name="Young G."/>
            <person name="Zainoun J."/>
            <person name="Zembeck L."/>
            <person name="Zimmer A."/>
            <person name="Zody M."/>
            <person name="Lander E."/>
        </authorList>
    </citation>
    <scope>NUCLEOTIDE SEQUENCE [LARGE SCALE GENOMIC DNA]</scope>
</reference>
<evidence type="ECO:0000313" key="1">
    <source>
        <dbReference type="Ensembl" id="ENSCSAVP00000005777.1"/>
    </source>
</evidence>
<organism evidence="1 2">
    <name type="scientific">Ciona savignyi</name>
    <name type="common">Pacific transparent sea squirt</name>
    <dbReference type="NCBI Taxonomy" id="51511"/>
    <lineage>
        <taxon>Eukaryota</taxon>
        <taxon>Metazoa</taxon>
        <taxon>Chordata</taxon>
        <taxon>Tunicata</taxon>
        <taxon>Ascidiacea</taxon>
        <taxon>Phlebobranchia</taxon>
        <taxon>Cionidae</taxon>
        <taxon>Ciona</taxon>
    </lineage>
</organism>
<dbReference type="AlphaFoldDB" id="H2YKC5"/>
<accession>H2YKC5</accession>